<dbReference type="AlphaFoldDB" id="A0A3N1GT97"/>
<evidence type="ECO:0000313" key="2">
    <source>
        <dbReference type="Proteomes" id="UP000271683"/>
    </source>
</evidence>
<reference evidence="1 2" key="1">
    <citation type="submission" date="2018-11" db="EMBL/GenBank/DDBJ databases">
        <title>Sequencing the genomes of 1000 actinobacteria strains.</title>
        <authorList>
            <person name="Klenk H.-P."/>
        </authorList>
    </citation>
    <scope>NUCLEOTIDE SEQUENCE [LARGE SCALE GENOMIC DNA]</scope>
    <source>
        <strain evidence="1 2">DSM 43634</strain>
    </source>
</reference>
<comment type="caution">
    <text evidence="1">The sequence shown here is derived from an EMBL/GenBank/DDBJ whole genome shotgun (WGS) entry which is preliminary data.</text>
</comment>
<dbReference type="EMBL" id="RJKL01000001">
    <property type="protein sequence ID" value="ROP33480.1"/>
    <property type="molecule type" value="Genomic_DNA"/>
</dbReference>
<gene>
    <name evidence="1" type="ORF">EDD30_6466</name>
</gene>
<proteinExistence type="predicted"/>
<accession>A0A3N1GT97</accession>
<name>A0A3N1GT97_9ACTN</name>
<dbReference type="Proteomes" id="UP000271683">
    <property type="component" value="Unassembled WGS sequence"/>
</dbReference>
<evidence type="ECO:0000313" key="1">
    <source>
        <dbReference type="EMBL" id="ROP33480.1"/>
    </source>
</evidence>
<dbReference type="RefSeq" id="WP_170047271.1">
    <property type="nucleotide sequence ID" value="NZ_RJKL01000001.1"/>
</dbReference>
<sequence length="53" mass="5622">MAGCGCGNRRTTTVWLLEYENTGRTATEHATKIDAEIADARNGGGGTIRPISK</sequence>
<protein>
    <submittedName>
        <fullName evidence="1">Uncharacterized protein</fullName>
    </submittedName>
</protein>
<organism evidence="1 2">
    <name type="scientific">Couchioplanes caeruleus</name>
    <dbReference type="NCBI Taxonomy" id="56438"/>
    <lineage>
        <taxon>Bacteria</taxon>
        <taxon>Bacillati</taxon>
        <taxon>Actinomycetota</taxon>
        <taxon>Actinomycetes</taxon>
        <taxon>Micromonosporales</taxon>
        <taxon>Micromonosporaceae</taxon>
        <taxon>Couchioplanes</taxon>
    </lineage>
</organism>